<dbReference type="AlphaFoldDB" id="A0A9Q1GEF2"/>
<organism evidence="2 3">
    <name type="scientific">Synaphobranchus kaupii</name>
    <name type="common">Kaup's arrowtooth eel</name>
    <dbReference type="NCBI Taxonomy" id="118154"/>
    <lineage>
        <taxon>Eukaryota</taxon>
        <taxon>Metazoa</taxon>
        <taxon>Chordata</taxon>
        <taxon>Craniata</taxon>
        <taxon>Vertebrata</taxon>
        <taxon>Euteleostomi</taxon>
        <taxon>Actinopterygii</taxon>
        <taxon>Neopterygii</taxon>
        <taxon>Teleostei</taxon>
        <taxon>Anguilliformes</taxon>
        <taxon>Synaphobranchidae</taxon>
        <taxon>Synaphobranchus</taxon>
    </lineage>
</organism>
<feature type="region of interest" description="Disordered" evidence="1">
    <location>
        <begin position="1"/>
        <end position="36"/>
    </location>
</feature>
<gene>
    <name evidence="2" type="ORF">SKAU_G00035340</name>
</gene>
<proteinExistence type="predicted"/>
<sequence length="106" mass="11700">MPGASPRSPPEETKGNGAERPQHRSINAQNNDQAKSPWLPACLFPLLHTEAREGKSGLWETQRAETVANSKCLAGPTAVFDKAQLAESDWEWVGSERRFEGKRGQD</sequence>
<dbReference type="Proteomes" id="UP001152622">
    <property type="component" value="Chromosome 1"/>
</dbReference>
<evidence type="ECO:0000256" key="1">
    <source>
        <dbReference type="SAM" id="MobiDB-lite"/>
    </source>
</evidence>
<feature type="compositionally biased region" description="Polar residues" evidence="1">
    <location>
        <begin position="24"/>
        <end position="34"/>
    </location>
</feature>
<comment type="caution">
    <text evidence="2">The sequence shown here is derived from an EMBL/GenBank/DDBJ whole genome shotgun (WGS) entry which is preliminary data.</text>
</comment>
<protein>
    <submittedName>
        <fullName evidence="2">Uncharacterized protein</fullName>
    </submittedName>
</protein>
<dbReference type="EMBL" id="JAINUF010000001">
    <property type="protein sequence ID" value="KAJ8382756.1"/>
    <property type="molecule type" value="Genomic_DNA"/>
</dbReference>
<name>A0A9Q1GEF2_SYNKA</name>
<keyword evidence="3" id="KW-1185">Reference proteome</keyword>
<evidence type="ECO:0000313" key="2">
    <source>
        <dbReference type="EMBL" id="KAJ8382756.1"/>
    </source>
</evidence>
<evidence type="ECO:0000313" key="3">
    <source>
        <dbReference type="Proteomes" id="UP001152622"/>
    </source>
</evidence>
<accession>A0A9Q1GEF2</accession>
<reference evidence="2" key="1">
    <citation type="journal article" date="2023" name="Science">
        <title>Genome structures resolve the early diversification of teleost fishes.</title>
        <authorList>
            <person name="Parey E."/>
            <person name="Louis A."/>
            <person name="Montfort J."/>
            <person name="Bouchez O."/>
            <person name="Roques C."/>
            <person name="Iampietro C."/>
            <person name="Lluch J."/>
            <person name="Castinel A."/>
            <person name="Donnadieu C."/>
            <person name="Desvignes T."/>
            <person name="Floi Bucao C."/>
            <person name="Jouanno E."/>
            <person name="Wen M."/>
            <person name="Mejri S."/>
            <person name="Dirks R."/>
            <person name="Jansen H."/>
            <person name="Henkel C."/>
            <person name="Chen W.J."/>
            <person name="Zahm M."/>
            <person name="Cabau C."/>
            <person name="Klopp C."/>
            <person name="Thompson A.W."/>
            <person name="Robinson-Rechavi M."/>
            <person name="Braasch I."/>
            <person name="Lecointre G."/>
            <person name="Bobe J."/>
            <person name="Postlethwait J.H."/>
            <person name="Berthelot C."/>
            <person name="Roest Crollius H."/>
            <person name="Guiguen Y."/>
        </authorList>
    </citation>
    <scope>NUCLEOTIDE SEQUENCE</scope>
    <source>
        <strain evidence="2">WJC10195</strain>
    </source>
</reference>